<gene>
    <name evidence="1" type="ORF">FPRO_12745</name>
</gene>
<dbReference type="Proteomes" id="UP000183971">
    <property type="component" value="Unassembled WGS sequence"/>
</dbReference>
<name>A0A1L7W688_FUSPR</name>
<keyword evidence="2" id="KW-1185">Reference proteome</keyword>
<accession>A0A1L7W688</accession>
<dbReference type="AlphaFoldDB" id="A0A1L7W688"/>
<evidence type="ECO:0008006" key="3">
    <source>
        <dbReference type="Google" id="ProtNLM"/>
    </source>
</evidence>
<proteinExistence type="predicted"/>
<evidence type="ECO:0000313" key="2">
    <source>
        <dbReference type="Proteomes" id="UP000183971"/>
    </source>
</evidence>
<dbReference type="VEuPathDB" id="FungiDB:FPRO_12745"/>
<reference evidence="2" key="1">
    <citation type="journal article" date="2016" name="Genome Biol. Evol.">
        <title>Comparative 'omics' of the Fusarium fujikuroi species complex highlights differences in genetic potential and metabolite synthesis.</title>
        <authorList>
            <person name="Niehaus E.-M."/>
            <person name="Muensterkoetter M."/>
            <person name="Proctor R.H."/>
            <person name="Brown D.W."/>
            <person name="Sharon A."/>
            <person name="Idan Y."/>
            <person name="Oren-Young L."/>
            <person name="Sieber C.M."/>
            <person name="Novak O."/>
            <person name="Pencik A."/>
            <person name="Tarkowska D."/>
            <person name="Hromadova K."/>
            <person name="Freeman S."/>
            <person name="Maymon M."/>
            <person name="Elazar M."/>
            <person name="Youssef S.A."/>
            <person name="El-Shabrawy E.S.M."/>
            <person name="Shalaby A.B.A."/>
            <person name="Houterman P."/>
            <person name="Brock N.L."/>
            <person name="Burkhardt I."/>
            <person name="Tsavkelova E.A."/>
            <person name="Dickschat J.S."/>
            <person name="Galuszka P."/>
            <person name="Gueldener U."/>
            <person name="Tudzynski B."/>
        </authorList>
    </citation>
    <scope>NUCLEOTIDE SEQUENCE [LARGE SCALE GENOMIC DNA]</scope>
    <source>
        <strain evidence="2">ET1</strain>
    </source>
</reference>
<dbReference type="EMBL" id="FJOF01000013">
    <property type="protein sequence ID" value="CZR48135.1"/>
    <property type="molecule type" value="Genomic_DNA"/>
</dbReference>
<dbReference type="SUPFAM" id="SSF53335">
    <property type="entry name" value="S-adenosyl-L-methionine-dependent methyltransferases"/>
    <property type="match status" value="1"/>
</dbReference>
<dbReference type="Gene3D" id="3.40.50.150">
    <property type="entry name" value="Vaccinia Virus protein VP39"/>
    <property type="match status" value="1"/>
</dbReference>
<comment type="caution">
    <text evidence="1">The sequence shown here is derived from an EMBL/GenBank/DDBJ whole genome shotgun (WGS) entry which is preliminary data.</text>
</comment>
<sequence>MVNIARERSSSYSSVHTPVISSEELSFPDDTFIYSITNVNLMCFTDTRKGAREIVRALQHNRVVIVIGWTVLGHIEIIQEVQAQIRPDETPFKPPVPDIWLDSGIPRPCYRVPGSK</sequence>
<dbReference type="GeneID" id="42057609"/>
<protein>
    <recommendedName>
        <fullName evidence="3">Methyltransferase type 11 domain-containing protein</fullName>
    </recommendedName>
</protein>
<dbReference type="RefSeq" id="XP_031088668.1">
    <property type="nucleotide sequence ID" value="XM_031223295.1"/>
</dbReference>
<evidence type="ECO:0000313" key="1">
    <source>
        <dbReference type="EMBL" id="CZR48135.1"/>
    </source>
</evidence>
<dbReference type="InterPro" id="IPR029063">
    <property type="entry name" value="SAM-dependent_MTases_sf"/>
</dbReference>
<organism evidence="1 2">
    <name type="scientific">Fusarium proliferatum (strain ET1)</name>
    <name type="common">Orchid endophyte fungus</name>
    <dbReference type="NCBI Taxonomy" id="1227346"/>
    <lineage>
        <taxon>Eukaryota</taxon>
        <taxon>Fungi</taxon>
        <taxon>Dikarya</taxon>
        <taxon>Ascomycota</taxon>
        <taxon>Pezizomycotina</taxon>
        <taxon>Sordariomycetes</taxon>
        <taxon>Hypocreomycetidae</taxon>
        <taxon>Hypocreales</taxon>
        <taxon>Nectriaceae</taxon>
        <taxon>Fusarium</taxon>
        <taxon>Fusarium fujikuroi species complex</taxon>
    </lineage>
</organism>